<accession>A0ABN7AZG0</accession>
<dbReference type="EMBL" id="AP028915">
    <property type="protein sequence ID" value="BES96286.1"/>
    <property type="molecule type" value="Genomic_DNA"/>
</dbReference>
<dbReference type="PANTHER" id="PTHR31996">
    <property type="entry name" value="COILED-COIL DOMAIN-CONTAINING PROTEIN 115"/>
    <property type="match status" value="1"/>
</dbReference>
<name>A0ABN7AZG0_9HEMI</name>
<evidence type="ECO:0000256" key="1">
    <source>
        <dbReference type="ARBA" id="ARBA00093634"/>
    </source>
</evidence>
<evidence type="ECO:0000313" key="3">
    <source>
        <dbReference type="EMBL" id="BES96286.1"/>
    </source>
</evidence>
<dbReference type="Pfam" id="PF21730">
    <property type="entry name" value="Vma22_CCDC115"/>
    <property type="match status" value="1"/>
</dbReference>
<dbReference type="PANTHER" id="PTHR31996:SF2">
    <property type="entry name" value="COILED-COIL DOMAIN-CONTAINING PROTEIN 115"/>
    <property type="match status" value="1"/>
</dbReference>
<protein>
    <recommendedName>
        <fullName evidence="1">Vacuolar ATPase assembly protein VMA22</fullName>
    </recommendedName>
</protein>
<feature type="compositionally biased region" description="Low complexity" evidence="2">
    <location>
        <begin position="97"/>
        <end position="106"/>
    </location>
</feature>
<sequence>MTKDSDYESVCRELDDLALQMLDQMKLYLDLLASMENSVKTGSLHLAKSRYIMGNKSVSVLQLPTEDSELSAQATLVTDKTERLTLKLANLNVSADESNAEASSEADGLKRRKDKGKPSEPEENQDAEESPKKKKDVMQDPLKWFGVLVPQNMRLAQLSFKTAVEIAVDLANVQLEMASIRKRYCSLLLKKKELRSGAV</sequence>
<organism evidence="3 4">
    <name type="scientific">Nesidiocoris tenuis</name>
    <dbReference type="NCBI Taxonomy" id="355587"/>
    <lineage>
        <taxon>Eukaryota</taxon>
        <taxon>Metazoa</taxon>
        <taxon>Ecdysozoa</taxon>
        <taxon>Arthropoda</taxon>
        <taxon>Hexapoda</taxon>
        <taxon>Insecta</taxon>
        <taxon>Pterygota</taxon>
        <taxon>Neoptera</taxon>
        <taxon>Paraneoptera</taxon>
        <taxon>Hemiptera</taxon>
        <taxon>Heteroptera</taxon>
        <taxon>Panheteroptera</taxon>
        <taxon>Cimicomorpha</taxon>
        <taxon>Miridae</taxon>
        <taxon>Dicyphina</taxon>
        <taxon>Nesidiocoris</taxon>
    </lineage>
</organism>
<keyword evidence="4" id="KW-1185">Reference proteome</keyword>
<proteinExistence type="predicted"/>
<reference evidence="3 4" key="1">
    <citation type="submission" date="2023-09" db="EMBL/GenBank/DDBJ databases">
        <title>Nesidiocoris tenuis whole genome shotgun sequence.</title>
        <authorList>
            <person name="Shibata T."/>
            <person name="Shimoda M."/>
            <person name="Kobayashi T."/>
            <person name="Uehara T."/>
        </authorList>
    </citation>
    <scope>NUCLEOTIDE SEQUENCE [LARGE SCALE GENOMIC DNA]</scope>
    <source>
        <strain evidence="3 4">Japan</strain>
    </source>
</reference>
<gene>
    <name evidence="3" type="ORF">NTJ_09095</name>
</gene>
<dbReference type="InterPro" id="IPR040357">
    <property type="entry name" value="Vma22/CCDC115"/>
</dbReference>
<feature type="region of interest" description="Disordered" evidence="2">
    <location>
        <begin position="97"/>
        <end position="136"/>
    </location>
</feature>
<evidence type="ECO:0000313" key="4">
    <source>
        <dbReference type="Proteomes" id="UP001307889"/>
    </source>
</evidence>
<evidence type="ECO:0000256" key="2">
    <source>
        <dbReference type="SAM" id="MobiDB-lite"/>
    </source>
</evidence>
<dbReference type="Proteomes" id="UP001307889">
    <property type="component" value="Chromosome 7"/>
</dbReference>